<feature type="region of interest" description="Disordered" evidence="1">
    <location>
        <begin position="22"/>
        <end position="43"/>
    </location>
</feature>
<protein>
    <recommendedName>
        <fullName evidence="2">Protein kinase domain-containing protein</fullName>
    </recommendedName>
</protein>
<dbReference type="InterPro" id="IPR000719">
    <property type="entry name" value="Prot_kinase_dom"/>
</dbReference>
<evidence type="ECO:0000259" key="2">
    <source>
        <dbReference type="PROSITE" id="PS50011"/>
    </source>
</evidence>
<dbReference type="GO" id="GO:0005524">
    <property type="term" value="F:ATP binding"/>
    <property type="evidence" value="ECO:0007669"/>
    <property type="project" value="InterPro"/>
</dbReference>
<dbReference type="GO" id="GO:0005634">
    <property type="term" value="C:nucleus"/>
    <property type="evidence" value="ECO:0007669"/>
    <property type="project" value="TreeGrafter"/>
</dbReference>
<sequence length="393" mass="45161">MAVPTKQVVVWWNGRSERMKIPENYSPDLEDQRHRGNETPADDFHVIGKGAQAGVIGAILTYPTGDRRVAAKRYVMADLRGEKSYRWLMRELQNTQYLVHPNIVQHMETFFEVGPDDNVKYTWIVTERMELTLLEHFTRVNHPDRVERQRKHGKVAALMTQIFMALDFLHNRGVMHRDLNPKNIAMDRDLNIKLLDFGCSGLTNSDGEHTGHDGVGTPLFYRPPELLLPDVRYDARVDVWAVGLIALEMLGMPPFSANGFTGGSPNEYYRWALKEMIKVLGLPDHRHETVFGKHFCRDAPCASRLMETIAVPLGRLDVDTMLNKEKLESLLSDIFNMDPMGRPTARQCLETPYLKGYHVRYKQIHAVRQNANAEETDRRDVRILLEGFAKKLQ</sequence>
<name>A0AA36DDB0_9BILA</name>
<feature type="domain" description="Protein kinase" evidence="2">
    <location>
        <begin position="41"/>
        <end position="354"/>
    </location>
</feature>
<organism evidence="3 4">
    <name type="scientific">Mesorhabditis spiculigera</name>
    <dbReference type="NCBI Taxonomy" id="96644"/>
    <lineage>
        <taxon>Eukaryota</taxon>
        <taxon>Metazoa</taxon>
        <taxon>Ecdysozoa</taxon>
        <taxon>Nematoda</taxon>
        <taxon>Chromadorea</taxon>
        <taxon>Rhabditida</taxon>
        <taxon>Rhabditina</taxon>
        <taxon>Rhabditomorpha</taxon>
        <taxon>Rhabditoidea</taxon>
        <taxon>Rhabditidae</taxon>
        <taxon>Mesorhabditinae</taxon>
        <taxon>Mesorhabditis</taxon>
    </lineage>
</organism>
<gene>
    <name evidence="3" type="ORF">MSPICULIGERA_LOCUS22653</name>
</gene>
<comment type="caution">
    <text evidence="3">The sequence shown here is derived from an EMBL/GenBank/DDBJ whole genome shotgun (WGS) entry which is preliminary data.</text>
</comment>
<feature type="non-terminal residue" evidence="3">
    <location>
        <position position="1"/>
    </location>
</feature>
<dbReference type="GO" id="GO:0044773">
    <property type="term" value="P:mitotic DNA damage checkpoint signaling"/>
    <property type="evidence" value="ECO:0007669"/>
    <property type="project" value="TreeGrafter"/>
</dbReference>
<dbReference type="Proteomes" id="UP001177023">
    <property type="component" value="Unassembled WGS sequence"/>
</dbReference>
<feature type="compositionally biased region" description="Basic and acidic residues" evidence="1">
    <location>
        <begin position="30"/>
        <end position="43"/>
    </location>
</feature>
<evidence type="ECO:0000313" key="4">
    <source>
        <dbReference type="Proteomes" id="UP001177023"/>
    </source>
</evidence>
<dbReference type="PANTHER" id="PTHR44167:SF30">
    <property type="entry name" value="PHOSPHORYLASE KINASE"/>
    <property type="match status" value="1"/>
</dbReference>
<dbReference type="PROSITE" id="PS50011">
    <property type="entry name" value="PROTEIN_KINASE_DOM"/>
    <property type="match status" value="1"/>
</dbReference>
<dbReference type="GO" id="GO:0004674">
    <property type="term" value="F:protein serine/threonine kinase activity"/>
    <property type="evidence" value="ECO:0007669"/>
    <property type="project" value="TreeGrafter"/>
</dbReference>
<proteinExistence type="predicted"/>
<dbReference type="AlphaFoldDB" id="A0AA36DDB0"/>
<dbReference type="Pfam" id="PF00069">
    <property type="entry name" value="Pkinase"/>
    <property type="match status" value="1"/>
</dbReference>
<evidence type="ECO:0000313" key="3">
    <source>
        <dbReference type="EMBL" id="CAJ0584606.1"/>
    </source>
</evidence>
<dbReference type="InterPro" id="IPR011009">
    <property type="entry name" value="Kinase-like_dom_sf"/>
</dbReference>
<evidence type="ECO:0000256" key="1">
    <source>
        <dbReference type="SAM" id="MobiDB-lite"/>
    </source>
</evidence>
<dbReference type="EMBL" id="CATQJA010002698">
    <property type="protein sequence ID" value="CAJ0584606.1"/>
    <property type="molecule type" value="Genomic_DNA"/>
</dbReference>
<keyword evidence="4" id="KW-1185">Reference proteome</keyword>
<dbReference type="Gene3D" id="1.10.510.10">
    <property type="entry name" value="Transferase(Phosphotransferase) domain 1"/>
    <property type="match status" value="1"/>
</dbReference>
<dbReference type="SUPFAM" id="SSF56112">
    <property type="entry name" value="Protein kinase-like (PK-like)"/>
    <property type="match status" value="1"/>
</dbReference>
<accession>A0AA36DDB0</accession>
<dbReference type="Gene3D" id="3.30.200.20">
    <property type="entry name" value="Phosphorylase Kinase, domain 1"/>
    <property type="match status" value="1"/>
</dbReference>
<reference evidence="3" key="1">
    <citation type="submission" date="2023-06" db="EMBL/GenBank/DDBJ databases">
        <authorList>
            <person name="Delattre M."/>
        </authorList>
    </citation>
    <scope>NUCLEOTIDE SEQUENCE</scope>
    <source>
        <strain evidence="3">AF72</strain>
    </source>
</reference>
<dbReference type="PANTHER" id="PTHR44167">
    <property type="entry name" value="OVARIAN-SPECIFIC SERINE/THREONINE-PROTEIN KINASE LOK-RELATED"/>
    <property type="match status" value="1"/>
</dbReference>